<proteinExistence type="predicted"/>
<reference evidence="2" key="1">
    <citation type="submission" date="2018-01" db="EMBL/GenBank/DDBJ databases">
        <authorList>
            <person name="Regsiter A."/>
            <person name="William W."/>
        </authorList>
    </citation>
    <scope>NUCLEOTIDE SEQUENCE</scope>
    <source>
        <strain evidence="2">TRIP AH-1</strain>
    </source>
</reference>
<dbReference type="EMBL" id="OJIN01000090">
    <property type="protein sequence ID" value="SPD73305.1"/>
    <property type="molecule type" value="Genomic_DNA"/>
</dbReference>
<name>A0A445MV05_9BACT</name>
<evidence type="ECO:0000313" key="2">
    <source>
        <dbReference type="EMBL" id="SPD73305.1"/>
    </source>
</evidence>
<feature type="region of interest" description="Disordered" evidence="1">
    <location>
        <begin position="1"/>
        <end position="22"/>
    </location>
</feature>
<organism evidence="2">
    <name type="scientific">uncultured Desulfobacterium sp</name>
    <dbReference type="NCBI Taxonomy" id="201089"/>
    <lineage>
        <taxon>Bacteria</taxon>
        <taxon>Pseudomonadati</taxon>
        <taxon>Thermodesulfobacteriota</taxon>
        <taxon>Desulfobacteria</taxon>
        <taxon>Desulfobacterales</taxon>
        <taxon>Desulfobacteriaceae</taxon>
        <taxon>Desulfobacterium</taxon>
        <taxon>environmental samples</taxon>
    </lineage>
</organism>
<sequence length="22" mass="2510">MASPEDIWEGMLVIEEDGETEE</sequence>
<evidence type="ECO:0000256" key="1">
    <source>
        <dbReference type="SAM" id="MobiDB-lite"/>
    </source>
</evidence>
<dbReference type="AlphaFoldDB" id="A0A445MV05"/>
<gene>
    <name evidence="2" type="ORF">PITCH_A180007</name>
</gene>
<protein>
    <submittedName>
        <fullName evidence="2">Uncharacterized protein</fullName>
    </submittedName>
</protein>
<accession>A0A445MV05</accession>